<evidence type="ECO:0000256" key="1">
    <source>
        <dbReference type="ARBA" id="ARBA00022679"/>
    </source>
</evidence>
<reference evidence="5 6" key="1">
    <citation type="journal article" date="2019" name="Int. J. Syst. Evol. Microbiol.">
        <title>The Global Catalogue of Microorganisms (GCM) 10K type strain sequencing project: providing services to taxonomists for standard genome sequencing and annotation.</title>
        <authorList>
            <consortium name="The Broad Institute Genomics Platform"/>
            <consortium name="The Broad Institute Genome Sequencing Center for Infectious Disease"/>
            <person name="Wu L."/>
            <person name="Ma J."/>
        </authorList>
    </citation>
    <scope>NUCLEOTIDE SEQUENCE [LARGE SCALE GENOMIC DNA]</scope>
    <source>
        <strain evidence="5 6">CGMCC 1.12124</strain>
    </source>
</reference>
<protein>
    <submittedName>
        <fullName evidence="5">Beta-ribofuranosylaminobenzene 5'-phosphate synthase family protein</fullName>
    </submittedName>
</protein>
<dbReference type="PANTHER" id="PTHR20861">
    <property type="entry name" value="HOMOSERINE/4-DIPHOSPHOCYTIDYL-2-C-METHYL-D-ERYTHRITOL KINASE"/>
    <property type="match status" value="1"/>
</dbReference>
<accession>A0ABD5R3T0</accession>
<organism evidence="5 6">
    <name type="scientific">Halorubrum rubrum</name>
    <dbReference type="NCBI Taxonomy" id="1126240"/>
    <lineage>
        <taxon>Archaea</taxon>
        <taxon>Methanobacteriati</taxon>
        <taxon>Methanobacteriota</taxon>
        <taxon>Stenosarchaea group</taxon>
        <taxon>Halobacteria</taxon>
        <taxon>Halobacteriales</taxon>
        <taxon>Haloferacaceae</taxon>
        <taxon>Halorubrum</taxon>
    </lineage>
</organism>
<dbReference type="Gene3D" id="3.30.230.10">
    <property type="match status" value="1"/>
</dbReference>
<dbReference type="Pfam" id="PF08544">
    <property type="entry name" value="GHMP_kinases_C"/>
    <property type="match status" value="1"/>
</dbReference>
<proteinExistence type="predicted"/>
<dbReference type="RefSeq" id="WP_256413233.1">
    <property type="nucleotide sequence ID" value="NZ_JANHDM010000019.1"/>
</dbReference>
<dbReference type="NCBIfam" id="TIGR00144">
    <property type="entry name" value="beta_RFAP_syn"/>
    <property type="match status" value="1"/>
</dbReference>
<dbReference type="Pfam" id="PF00288">
    <property type="entry name" value="GHMP_kinases_N"/>
    <property type="match status" value="1"/>
</dbReference>
<keyword evidence="1" id="KW-0808">Transferase</keyword>
<evidence type="ECO:0000313" key="6">
    <source>
        <dbReference type="Proteomes" id="UP001596118"/>
    </source>
</evidence>
<dbReference type="GO" id="GO:0016740">
    <property type="term" value="F:transferase activity"/>
    <property type="evidence" value="ECO:0007669"/>
    <property type="project" value="UniProtKB-KW"/>
</dbReference>
<evidence type="ECO:0000259" key="3">
    <source>
        <dbReference type="Pfam" id="PF00288"/>
    </source>
</evidence>
<sequence length="387" mass="39320">MALASAGARLHFGFCNLSLSHERLYGALGLALAEPRVTVEATPADSTSVTVESDALSGAEGSGADAVRGDARDAVRAGVHDEIRADVGEYAATAVDLLDVPGATVAVRASLPRHAGLGSGTQLAATTLAVIARAHGRDPEVRERAPALGRGGRSGVGVAAFEAGGFVLDAGHPTARFTTDRPADGEWAVPPVAARHDVPDDWRFLLVRPDAEPGRNGESEDASMRAAVERAEPGLADRIAGIVTRRVLPAVAAGRAEAFGAAVASVGRLNGAWYADEQGGVYRPPVGDVVASLSASPAVFGAGQSSWGPAVYGVTDADRADAAREAGERALEAAGVDGSVAVVRAANEGARVRAGAGDVDDPDDVAGDPDDRDDPDGLDCDPDEGQH</sequence>
<dbReference type="PANTHER" id="PTHR20861:SF6">
    <property type="entry name" value="BETA-RIBOFURANOSYLPHENOL 5'-PHOSPHATE SYNTHASE"/>
    <property type="match status" value="1"/>
</dbReference>
<evidence type="ECO:0000259" key="4">
    <source>
        <dbReference type="Pfam" id="PF08544"/>
    </source>
</evidence>
<gene>
    <name evidence="5" type="ORF">ACFPM1_12455</name>
</gene>
<feature type="domain" description="GHMP kinase N-terminal" evidence="3">
    <location>
        <begin position="96"/>
        <end position="165"/>
    </location>
</feature>
<dbReference type="EMBL" id="JBHSKY010000014">
    <property type="protein sequence ID" value="MFC5279561.1"/>
    <property type="molecule type" value="Genomic_DNA"/>
</dbReference>
<evidence type="ECO:0000313" key="5">
    <source>
        <dbReference type="EMBL" id="MFC5279561.1"/>
    </source>
</evidence>
<dbReference type="InterPro" id="IPR013750">
    <property type="entry name" value="GHMP_kinase_C_dom"/>
</dbReference>
<dbReference type="InterPro" id="IPR014721">
    <property type="entry name" value="Ribsml_uS5_D2-typ_fold_subgr"/>
</dbReference>
<dbReference type="SUPFAM" id="SSF54211">
    <property type="entry name" value="Ribosomal protein S5 domain 2-like"/>
    <property type="match status" value="1"/>
</dbReference>
<dbReference type="InterPro" id="IPR004422">
    <property type="entry name" value="RFAP_synthase"/>
</dbReference>
<comment type="caution">
    <text evidence="5">The sequence shown here is derived from an EMBL/GenBank/DDBJ whole genome shotgun (WGS) entry which is preliminary data.</text>
</comment>
<dbReference type="Proteomes" id="UP001596118">
    <property type="component" value="Unassembled WGS sequence"/>
</dbReference>
<dbReference type="AlphaFoldDB" id="A0ABD5R3T0"/>
<keyword evidence="6" id="KW-1185">Reference proteome</keyword>
<feature type="compositionally biased region" description="Acidic residues" evidence="2">
    <location>
        <begin position="358"/>
        <end position="387"/>
    </location>
</feature>
<feature type="region of interest" description="Disordered" evidence="2">
    <location>
        <begin position="351"/>
        <end position="387"/>
    </location>
</feature>
<dbReference type="InterPro" id="IPR020568">
    <property type="entry name" value="Ribosomal_Su5_D2-typ_SF"/>
</dbReference>
<feature type="domain" description="GHMP kinase C-terminal" evidence="4">
    <location>
        <begin position="249"/>
        <end position="329"/>
    </location>
</feature>
<evidence type="ECO:0000256" key="2">
    <source>
        <dbReference type="SAM" id="MobiDB-lite"/>
    </source>
</evidence>
<name>A0ABD5R3T0_9EURY</name>
<dbReference type="InterPro" id="IPR006204">
    <property type="entry name" value="GHMP_kinase_N_dom"/>
</dbReference>